<comment type="caution">
    <text evidence="12">The sequence shown here is derived from an EMBL/GenBank/DDBJ whole genome shotgun (WGS) entry which is preliminary data.</text>
</comment>
<comment type="similarity">
    <text evidence="2">Belongs to the XPF family.</text>
</comment>
<comment type="subcellular location">
    <subcellularLocation>
        <location evidence="1">Nucleus</location>
    </subcellularLocation>
</comment>
<proteinExistence type="inferred from homology"/>
<evidence type="ECO:0000256" key="5">
    <source>
        <dbReference type="ARBA" id="ARBA00022763"/>
    </source>
</evidence>
<dbReference type="GO" id="GO:0000110">
    <property type="term" value="C:nucleotide-excision repair factor 1 complex"/>
    <property type="evidence" value="ECO:0007669"/>
    <property type="project" value="TreeGrafter"/>
</dbReference>
<dbReference type="Gene3D" id="1.10.150.20">
    <property type="entry name" value="5' to 3' exonuclease, C-terminal subdomain"/>
    <property type="match status" value="1"/>
</dbReference>
<dbReference type="NCBIfam" id="TIGR00596">
    <property type="entry name" value="rad1"/>
    <property type="match status" value="1"/>
</dbReference>
<dbReference type="InterPro" id="IPR011335">
    <property type="entry name" value="Restrct_endonuc-II-like"/>
</dbReference>
<evidence type="ECO:0000313" key="13">
    <source>
        <dbReference type="Proteomes" id="UP000308133"/>
    </source>
</evidence>
<dbReference type="InterPro" id="IPR047520">
    <property type="entry name" value="XPF_nuclease"/>
</dbReference>
<name>A0A4U7AKR1_9PEZI</name>
<dbReference type="InterPro" id="IPR010994">
    <property type="entry name" value="RuvA_2-like"/>
</dbReference>
<accession>A0A4U7AKR1</accession>
<evidence type="ECO:0000256" key="9">
    <source>
        <dbReference type="ARBA" id="ARBA00023242"/>
    </source>
</evidence>
<evidence type="ECO:0000256" key="4">
    <source>
        <dbReference type="ARBA" id="ARBA00022759"/>
    </source>
</evidence>
<gene>
    <name evidence="12" type="ORF">C1H76_9358</name>
</gene>
<feature type="compositionally biased region" description="Basic and acidic residues" evidence="10">
    <location>
        <begin position="513"/>
        <end position="522"/>
    </location>
</feature>
<dbReference type="InterPro" id="IPR006167">
    <property type="entry name" value="XPF"/>
</dbReference>
<feature type="region of interest" description="Disordered" evidence="10">
    <location>
        <begin position="455"/>
        <end position="475"/>
    </location>
</feature>
<dbReference type="GO" id="GO:0000014">
    <property type="term" value="F:single-stranded DNA endodeoxyribonuclease activity"/>
    <property type="evidence" value="ECO:0007669"/>
    <property type="project" value="TreeGrafter"/>
</dbReference>
<evidence type="ECO:0000259" key="11">
    <source>
        <dbReference type="SMART" id="SM00891"/>
    </source>
</evidence>
<dbReference type="GO" id="GO:0003684">
    <property type="term" value="F:damaged DNA binding"/>
    <property type="evidence" value="ECO:0007669"/>
    <property type="project" value="TreeGrafter"/>
</dbReference>
<dbReference type="SUPFAM" id="SSF52980">
    <property type="entry name" value="Restriction endonuclease-like"/>
    <property type="match status" value="1"/>
</dbReference>
<keyword evidence="6" id="KW-0378">Hydrolase</keyword>
<keyword evidence="3" id="KW-0540">Nuclease</keyword>
<dbReference type="GO" id="GO:0000724">
    <property type="term" value="P:double-strand break repair via homologous recombination"/>
    <property type="evidence" value="ECO:0007669"/>
    <property type="project" value="TreeGrafter"/>
</dbReference>
<organism evidence="12 13">
    <name type="scientific">Elsinoe australis</name>
    <dbReference type="NCBI Taxonomy" id="40998"/>
    <lineage>
        <taxon>Eukaryota</taxon>
        <taxon>Fungi</taxon>
        <taxon>Dikarya</taxon>
        <taxon>Ascomycota</taxon>
        <taxon>Pezizomycotina</taxon>
        <taxon>Dothideomycetes</taxon>
        <taxon>Dothideomycetidae</taxon>
        <taxon>Myriangiales</taxon>
        <taxon>Elsinoaceae</taxon>
        <taxon>Elsinoe</taxon>
    </lineage>
</organism>
<dbReference type="GO" id="GO:0000712">
    <property type="term" value="P:resolution of meiotic recombination intermediates"/>
    <property type="evidence" value="ECO:0007669"/>
    <property type="project" value="TreeGrafter"/>
</dbReference>
<dbReference type="SMART" id="SM00891">
    <property type="entry name" value="ERCC4"/>
    <property type="match status" value="1"/>
</dbReference>
<dbReference type="FunFam" id="3.40.50.10130:FF:000002">
    <property type="entry name" value="DNA repair endonuclease XPF"/>
    <property type="match status" value="1"/>
</dbReference>
<dbReference type="PANTHER" id="PTHR10150">
    <property type="entry name" value="DNA REPAIR ENDONUCLEASE XPF"/>
    <property type="match status" value="1"/>
</dbReference>
<dbReference type="PANTHER" id="PTHR10150:SF0">
    <property type="entry name" value="DNA REPAIR ENDONUCLEASE XPF"/>
    <property type="match status" value="1"/>
</dbReference>
<evidence type="ECO:0000256" key="2">
    <source>
        <dbReference type="ARBA" id="ARBA00010015"/>
    </source>
</evidence>
<evidence type="ECO:0000256" key="10">
    <source>
        <dbReference type="SAM" id="MobiDB-lite"/>
    </source>
</evidence>
<keyword evidence="5" id="KW-0227">DNA damage</keyword>
<evidence type="ECO:0000256" key="7">
    <source>
        <dbReference type="ARBA" id="ARBA00023125"/>
    </source>
</evidence>
<dbReference type="InterPro" id="IPR006166">
    <property type="entry name" value="ERCC4_domain"/>
</dbReference>
<evidence type="ECO:0000256" key="8">
    <source>
        <dbReference type="ARBA" id="ARBA00023204"/>
    </source>
</evidence>
<feature type="domain" description="ERCC4" evidence="11">
    <location>
        <begin position="726"/>
        <end position="806"/>
    </location>
</feature>
<dbReference type="Proteomes" id="UP000308133">
    <property type="component" value="Unassembled WGS sequence"/>
</dbReference>
<dbReference type="AlphaFoldDB" id="A0A4U7AKR1"/>
<evidence type="ECO:0000256" key="1">
    <source>
        <dbReference type="ARBA" id="ARBA00004123"/>
    </source>
</evidence>
<dbReference type="CDD" id="cd20078">
    <property type="entry name" value="XPF_nuclease_XPF_euk"/>
    <property type="match status" value="1"/>
</dbReference>
<keyword evidence="9" id="KW-0539">Nucleus</keyword>
<dbReference type="Gene3D" id="3.40.50.10130">
    <property type="match status" value="1"/>
</dbReference>
<keyword evidence="7" id="KW-0238">DNA-binding</keyword>
<dbReference type="GO" id="GO:1901255">
    <property type="term" value="P:nucleotide-excision repair involved in interstrand cross-link repair"/>
    <property type="evidence" value="ECO:0007669"/>
    <property type="project" value="TreeGrafter"/>
</dbReference>
<dbReference type="GO" id="GO:0003697">
    <property type="term" value="F:single-stranded DNA binding"/>
    <property type="evidence" value="ECO:0007669"/>
    <property type="project" value="InterPro"/>
</dbReference>
<keyword evidence="4" id="KW-0255">Endonuclease</keyword>
<keyword evidence="8" id="KW-0234">DNA repair</keyword>
<dbReference type="SUPFAM" id="SSF47781">
    <property type="entry name" value="RuvA domain 2-like"/>
    <property type="match status" value="1"/>
</dbReference>
<dbReference type="EMBL" id="PTQR01000128">
    <property type="protein sequence ID" value="TKX18568.1"/>
    <property type="molecule type" value="Genomic_DNA"/>
</dbReference>
<protein>
    <submittedName>
        <fullName evidence="12">DNA repair protein rad16</fullName>
    </submittedName>
</protein>
<evidence type="ECO:0000256" key="6">
    <source>
        <dbReference type="ARBA" id="ARBA00022801"/>
    </source>
</evidence>
<dbReference type="Pfam" id="PF02732">
    <property type="entry name" value="ERCC4"/>
    <property type="match status" value="1"/>
</dbReference>
<reference evidence="12 13" key="1">
    <citation type="submission" date="2018-02" db="EMBL/GenBank/DDBJ databases">
        <title>Draft genome sequences of Elsinoe sp., causing black scab on jojoba.</title>
        <authorList>
            <person name="Stodart B."/>
            <person name="Jeffress S."/>
            <person name="Ash G."/>
            <person name="Arun Chinnappa K."/>
        </authorList>
    </citation>
    <scope>NUCLEOTIDE SEQUENCE [LARGE SCALE GENOMIC DNA]</scope>
    <source>
        <strain evidence="12 13">Hillstone_2</strain>
    </source>
</reference>
<evidence type="ECO:0000256" key="3">
    <source>
        <dbReference type="ARBA" id="ARBA00022722"/>
    </source>
</evidence>
<evidence type="ECO:0000313" key="12">
    <source>
        <dbReference type="EMBL" id="TKX18568.1"/>
    </source>
</evidence>
<feature type="region of interest" description="Disordered" evidence="10">
    <location>
        <begin position="508"/>
        <end position="549"/>
    </location>
</feature>
<feature type="compositionally biased region" description="Low complexity" evidence="10">
    <location>
        <begin position="536"/>
        <end position="549"/>
    </location>
</feature>
<dbReference type="GO" id="GO:0000736">
    <property type="term" value="P:double-strand break repair via single-strand annealing, removal of nonhomologous ends"/>
    <property type="evidence" value="ECO:0007669"/>
    <property type="project" value="TreeGrafter"/>
</dbReference>
<sequence length="957" mass="107356">MTSGDDSELRCEVSMTGYHNSSPSFYTELPGEFQQDIFRELREEDELVVIARGLGLLRVVTNLLHSYDAASNSLVILVGADERENGWIGEALAEHAAISGSSKCRGLNLINTELMTVERRQDMYAKGGVFSITSQILIVDFLSGVLDPAVVTGLVLLHAERIVATATEAFIVRAYRQKNKNGFLKAFSDAPEPLTTGFSPLSTTLRNLFLRKPALYPRFHVTVAKSLEGKRKAEVIELEVPMTDSMREIQNAVLECIAVSIGELKKGNPGLDMEDWNEDSALHKNFDGIIRRQLNPVWHRTSFRTKQIVRDLALLRSILHYLLSYDAVSFNRYLETVLAASSPPPGSNRQNQSPWLFLDAAHTIFDTAKRRVYTGKVTDTSRLHAAHGIPDSLHPVLEELPKWALLAEVLDEIERDMYFNPSPQDSSNATILIMCGDQSTSRQIREYLQTMWTLPENAKDDDDPDSYRAQKPSGKSMMRKRLRNYLLWKRDFAKFSASLFQENQKAINGTTDYRSRPGDKSRGGGAPSNKRRRIRGGSAAASAPSRTATGAIRIAGDKDSHLASLMADLTPTEAEAAQKAEIGADPLDDMDDYFELYDMKDLIVVHPYDGDMDEHVLAEVKPRYIIMYEPDAAFIRRVEVYRSSHGDRSVRVYFMYYGSSVEERRYLDAVRREKDAFTKLIRERGSMALTFTHDTANLDPQEAFLRTVNTRIAGGGRLLATAEPPRVVVDVREFRSSLPSLLHGRTIVIVPCMLTVGDYVLTPDICIERKSVSDLISSFASGRLYHQAEQMLQHYKSPMLLIEFDQQKSFTLEPFADLSNSIGSAGVHQSDLHSKIVQLTIAFPRLRIIWSSSPYQTAEIFEELKKLQEEPDPVKAVSIGLNQNGEDEEGGKTFAQTPMDMLRMVPGVTPKNLGKIVLEMESVIEVANADEEELGMLIGKEAARPMMRFFGRSVFDE</sequence>